<dbReference type="STRING" id="203119.Cthe_3331"/>
<dbReference type="KEGG" id="cth:Cthe_3331"/>
<dbReference type="EMBL" id="CP000568">
    <property type="protein sequence ID" value="AEO12400.1"/>
    <property type="molecule type" value="Genomic_DNA"/>
</dbReference>
<keyword evidence="2" id="KW-1185">Reference proteome</keyword>
<organism evidence="1 2">
    <name type="scientific">Acetivibrio thermocellus (strain ATCC 27405 / DSM 1237 / JCM 9322 / NBRC 103400 / NCIMB 10682 / NRRL B-4536 / VPI 7372)</name>
    <name type="common">Clostridium thermocellum</name>
    <dbReference type="NCBI Taxonomy" id="203119"/>
    <lineage>
        <taxon>Bacteria</taxon>
        <taxon>Bacillati</taxon>
        <taxon>Bacillota</taxon>
        <taxon>Clostridia</taxon>
        <taxon>Eubacteriales</taxon>
        <taxon>Oscillospiraceae</taxon>
        <taxon>Acetivibrio</taxon>
    </lineage>
</organism>
<dbReference type="PROSITE" id="PS51257">
    <property type="entry name" value="PROKAR_LIPOPROTEIN"/>
    <property type="match status" value="1"/>
</dbReference>
<proteinExistence type="predicted"/>
<dbReference type="AlphaFoldDB" id="G2JC78"/>
<dbReference type="Proteomes" id="UP000002145">
    <property type="component" value="Chromosome"/>
</dbReference>
<protein>
    <recommendedName>
        <fullName evidence="3">Lipoprotein</fullName>
    </recommendedName>
</protein>
<gene>
    <name evidence="1" type="ordered locus">Cthe_3331</name>
</gene>
<reference evidence="2" key="1">
    <citation type="submission" date="2007-02" db="EMBL/GenBank/DDBJ databases">
        <title>Complete sequence of Clostridium thermocellum ATCC 27405.</title>
        <authorList>
            <consortium name="US DOE Joint Genome Institute"/>
            <person name="Copeland A."/>
            <person name="Lucas S."/>
            <person name="Lapidus A."/>
            <person name="Barry K."/>
            <person name="Detter J.C."/>
            <person name="Glavina del Rio T."/>
            <person name="Hammon N."/>
            <person name="Israni S."/>
            <person name="Dalin E."/>
            <person name="Tice H."/>
            <person name="Pitluck S."/>
            <person name="Chertkov O."/>
            <person name="Brettin T."/>
            <person name="Bruce D."/>
            <person name="Han C."/>
            <person name="Tapia R."/>
            <person name="Gilna P."/>
            <person name="Schmutz J."/>
            <person name="Larimer F."/>
            <person name="Land M."/>
            <person name="Hauser L."/>
            <person name="Kyrpides N."/>
            <person name="Mikhailova N."/>
            <person name="Wu J.H.D."/>
            <person name="Newcomb M."/>
            <person name="Richardson P."/>
        </authorList>
    </citation>
    <scope>NUCLEOTIDE SEQUENCE [LARGE SCALE GENOMIC DNA]</scope>
    <source>
        <strain evidence="2">ATCC 27405 / DSM 1237 / JCM 9322 / NBRC 103400 / NCIMB 10682 / NRRL B-4536 / VPI 7372</strain>
    </source>
</reference>
<reference evidence="1 2" key="2">
    <citation type="journal article" date="2013" name="Biotechnol. Biofuels">
        <title>Global transcriptome analysis of Clostridium thermocellum ATCC 27405 during growth on dilute acid pretreated Populus and switchgrass.</title>
        <authorList>
            <person name="Wilson C.M."/>
            <person name="Rodriguez M.Jr."/>
            <person name="Johnson C.M."/>
            <person name="Martin S.L."/>
            <person name="Chu T.M."/>
            <person name="Wolfinger R.D."/>
            <person name="Hauser L.J."/>
            <person name="Land M.L."/>
            <person name="Klingeman D.M."/>
            <person name="Syed M.H."/>
            <person name="Ragauskas A.J."/>
            <person name="Tschaplinski T.J."/>
            <person name="Mielenz J.R."/>
            <person name="Brown S.D."/>
        </authorList>
    </citation>
    <scope>NUCLEOTIDE SEQUENCE [LARGE SCALE GENOMIC DNA]</scope>
    <source>
        <strain evidence="2">ATCC 27405 / DSM 1237 / JCM 9322 / NBRC 103400 / NCIMB 10682 / NRRL B-4536 / VPI 7372</strain>
    </source>
</reference>
<evidence type="ECO:0008006" key="3">
    <source>
        <dbReference type="Google" id="ProtNLM"/>
    </source>
</evidence>
<accession>G2JC78</accession>
<sequence>MKNKIKSYHAGLLFCFVTAITGCNLLEINLSMLINKKRRNINKYVEEYS</sequence>
<name>G2JC78_ACET2</name>
<evidence type="ECO:0000313" key="1">
    <source>
        <dbReference type="EMBL" id="AEO12400.1"/>
    </source>
</evidence>
<dbReference type="HOGENOM" id="CLU_3134396_0_0_9"/>
<evidence type="ECO:0000313" key="2">
    <source>
        <dbReference type="Proteomes" id="UP000002145"/>
    </source>
</evidence>